<dbReference type="InterPro" id="IPR034904">
    <property type="entry name" value="FSCA_dom_sf"/>
</dbReference>
<dbReference type="SUPFAM" id="SSF117916">
    <property type="entry name" value="Fe-S cluster assembly (FSCA) domain-like"/>
    <property type="match status" value="1"/>
</dbReference>
<dbReference type="AlphaFoldDB" id="A0A1F6N3W4"/>
<name>A0A1F6N3W4_9BACT</name>
<reference evidence="2 3" key="1">
    <citation type="journal article" date="2016" name="Nat. Commun.">
        <title>Thousands of microbial genomes shed light on interconnected biogeochemical processes in an aquifer system.</title>
        <authorList>
            <person name="Anantharaman K."/>
            <person name="Brown C.T."/>
            <person name="Hug L.A."/>
            <person name="Sharon I."/>
            <person name="Castelle C.J."/>
            <person name="Probst A.J."/>
            <person name="Thomas B.C."/>
            <person name="Singh A."/>
            <person name="Wilkins M.J."/>
            <person name="Karaoz U."/>
            <person name="Brodie E.L."/>
            <person name="Williams K.H."/>
            <person name="Hubbard S.S."/>
            <person name="Banfield J.F."/>
        </authorList>
    </citation>
    <scope>NUCLEOTIDE SEQUENCE [LARGE SCALE GENOMIC DNA]</scope>
</reference>
<comment type="caution">
    <text evidence="2">The sequence shown here is derived from an EMBL/GenBank/DDBJ whole genome shotgun (WGS) entry which is preliminary data.</text>
</comment>
<dbReference type="PANTHER" id="PTHR42831:SF1">
    <property type="entry name" value="FE-S PROTEIN MATURATION AUXILIARY FACTOR YITW"/>
    <property type="match status" value="1"/>
</dbReference>
<dbReference type="PANTHER" id="PTHR42831">
    <property type="entry name" value="FE-S PROTEIN MATURATION AUXILIARY FACTOR YITW"/>
    <property type="match status" value="1"/>
</dbReference>
<evidence type="ECO:0000313" key="3">
    <source>
        <dbReference type="Proteomes" id="UP000177040"/>
    </source>
</evidence>
<gene>
    <name evidence="2" type="ORF">A2983_04680</name>
</gene>
<dbReference type="EMBL" id="MFQH01000010">
    <property type="protein sequence ID" value="OGH78438.1"/>
    <property type="molecule type" value="Genomic_DNA"/>
</dbReference>
<protein>
    <recommendedName>
        <fullName evidence="1">MIP18 family-like domain-containing protein</fullName>
    </recommendedName>
</protein>
<organism evidence="2 3">
    <name type="scientific">Candidatus Magasanikbacteria bacterium RIFCSPLOWO2_01_FULL_40_15</name>
    <dbReference type="NCBI Taxonomy" id="1798686"/>
    <lineage>
        <taxon>Bacteria</taxon>
        <taxon>Candidatus Magasanikiibacteriota</taxon>
    </lineage>
</organism>
<sequence>MIARDTIIAEFKTIFDPEINLDIWTMGLIYEINIKNENEIHILMTYTTPMCPFGAQIKQQVAEKLTDLNFKKIDIEITFNPPWKPSDDLRIMLGI</sequence>
<feature type="domain" description="MIP18 family-like" evidence="1">
    <location>
        <begin position="5"/>
        <end position="69"/>
    </location>
</feature>
<dbReference type="Pfam" id="PF01883">
    <property type="entry name" value="FeS_assembly_P"/>
    <property type="match status" value="1"/>
</dbReference>
<dbReference type="Gene3D" id="3.30.300.130">
    <property type="entry name" value="Fe-S cluster assembly (FSCA)"/>
    <property type="match status" value="1"/>
</dbReference>
<dbReference type="InterPro" id="IPR002744">
    <property type="entry name" value="MIP18-like"/>
</dbReference>
<evidence type="ECO:0000259" key="1">
    <source>
        <dbReference type="Pfam" id="PF01883"/>
    </source>
</evidence>
<accession>A0A1F6N3W4</accession>
<evidence type="ECO:0000313" key="2">
    <source>
        <dbReference type="EMBL" id="OGH78438.1"/>
    </source>
</evidence>
<proteinExistence type="predicted"/>
<dbReference type="Proteomes" id="UP000177040">
    <property type="component" value="Unassembled WGS sequence"/>
</dbReference>
<dbReference type="InterPro" id="IPR052339">
    <property type="entry name" value="Fe-S_Maturation_MIP18"/>
</dbReference>